<dbReference type="Pfam" id="PF04352">
    <property type="entry name" value="ProQ"/>
    <property type="match status" value="1"/>
</dbReference>
<protein>
    <recommendedName>
        <fullName evidence="3">ProQ/FinO domain-containing protein</fullName>
    </recommendedName>
</protein>
<dbReference type="EMBL" id="JACCKB010000397">
    <property type="protein sequence ID" value="NYZ70295.1"/>
    <property type="molecule type" value="Genomic_DNA"/>
</dbReference>
<dbReference type="InterPro" id="IPR016103">
    <property type="entry name" value="ProQ/FinO"/>
</dbReference>
<evidence type="ECO:0000313" key="7">
    <source>
        <dbReference type="EMBL" id="NYZ70299.1"/>
    </source>
</evidence>
<accession>A0A853IEN3</accession>
<comment type="caution">
    <text evidence="9">The sequence shown here is derived from an EMBL/GenBank/DDBJ whole genome shotgun (WGS) entry which is preliminary data.</text>
</comment>
<dbReference type="EMBL" id="JACCKB010000400">
    <property type="protein sequence ID" value="NYZ70300.1"/>
    <property type="molecule type" value="Genomic_DNA"/>
</dbReference>
<gene>
    <name evidence="4" type="ORF">H0A36_30230</name>
    <name evidence="5" type="ORF">H0A36_30245</name>
    <name evidence="6" type="ORF">H0A36_30250</name>
    <name evidence="7" type="ORF">H0A36_30265</name>
    <name evidence="8" type="ORF">H0A36_30270</name>
    <name evidence="9" type="ORF">H0A36_30280</name>
</gene>
<evidence type="ECO:0000313" key="4">
    <source>
        <dbReference type="EMBL" id="NYZ70292.1"/>
    </source>
</evidence>
<keyword evidence="10" id="KW-1185">Reference proteome</keyword>
<dbReference type="SUPFAM" id="SSF48657">
    <property type="entry name" value="FinO-like"/>
    <property type="match status" value="1"/>
</dbReference>
<feature type="domain" description="ProQ/FinO" evidence="3">
    <location>
        <begin position="1"/>
        <end position="69"/>
    </location>
</feature>
<dbReference type="EMBL" id="JACCKB010000399">
    <property type="protein sequence ID" value="NYZ70299.1"/>
    <property type="molecule type" value="Genomic_DNA"/>
</dbReference>
<feature type="non-terminal residue" evidence="9">
    <location>
        <position position="1"/>
    </location>
</feature>
<evidence type="ECO:0000256" key="2">
    <source>
        <dbReference type="SAM" id="MobiDB-lite"/>
    </source>
</evidence>
<dbReference type="EMBL" id="JACCKB010000401">
    <property type="protein sequence ID" value="NYZ70302.1"/>
    <property type="molecule type" value="Genomic_DNA"/>
</dbReference>
<dbReference type="EMBL" id="JACCKB010000396">
    <property type="protein sequence ID" value="NYZ70292.1"/>
    <property type="molecule type" value="Genomic_DNA"/>
</dbReference>
<evidence type="ECO:0000256" key="1">
    <source>
        <dbReference type="ARBA" id="ARBA00022884"/>
    </source>
</evidence>
<evidence type="ECO:0000313" key="10">
    <source>
        <dbReference type="Proteomes" id="UP000569732"/>
    </source>
</evidence>
<dbReference type="RefSeq" id="WP_219340347.1">
    <property type="nucleotide sequence ID" value="NZ_JACCKB010000396.1"/>
</dbReference>
<evidence type="ECO:0000313" key="9">
    <source>
        <dbReference type="EMBL" id="NYZ70302.1"/>
    </source>
</evidence>
<evidence type="ECO:0000313" key="8">
    <source>
        <dbReference type="EMBL" id="NYZ70300.1"/>
    </source>
</evidence>
<dbReference type="EMBL" id="JACCKB010000398">
    <property type="protein sequence ID" value="NYZ70296.1"/>
    <property type="molecule type" value="Genomic_DNA"/>
</dbReference>
<dbReference type="Gene3D" id="1.10.1710.10">
    <property type="entry name" value="ProQ/FinO domain"/>
    <property type="match status" value="1"/>
</dbReference>
<dbReference type="AlphaFoldDB" id="A0A853IEN3"/>
<name>A0A853IEN3_9GAMM</name>
<reference evidence="9 10" key="1">
    <citation type="submission" date="2020-07" db="EMBL/GenBank/DDBJ databases">
        <title>Endozoicomonas sp. nov., isolated from sediment.</title>
        <authorList>
            <person name="Gu T."/>
        </authorList>
    </citation>
    <scope>NUCLEOTIDE SEQUENCE [LARGE SCALE GENOMIC DNA]</scope>
    <source>
        <strain evidence="9 10">SM1973</strain>
    </source>
</reference>
<proteinExistence type="predicted"/>
<organism evidence="9 10">
    <name type="scientific">Spartinivicinus marinus</name>
    <dbReference type="NCBI Taxonomy" id="2994442"/>
    <lineage>
        <taxon>Bacteria</taxon>
        <taxon>Pseudomonadati</taxon>
        <taxon>Pseudomonadota</taxon>
        <taxon>Gammaproteobacteria</taxon>
        <taxon>Oceanospirillales</taxon>
        <taxon>Zooshikellaceae</taxon>
        <taxon>Spartinivicinus</taxon>
    </lineage>
</organism>
<dbReference type="InterPro" id="IPR036442">
    <property type="entry name" value="ProQ/FinO_sf"/>
</dbReference>
<evidence type="ECO:0000259" key="3">
    <source>
        <dbReference type="Pfam" id="PF04352"/>
    </source>
</evidence>
<dbReference type="Proteomes" id="UP000569732">
    <property type="component" value="Unassembled WGS sequence"/>
</dbReference>
<evidence type="ECO:0000313" key="6">
    <source>
        <dbReference type="EMBL" id="NYZ70296.1"/>
    </source>
</evidence>
<sequence>PHLFDKKNMKPLKVGINNDLIAENKLPENTINFALWRFCKTWAYRELVKENAIRYDKEGNPVGKVEKDQSYPDVKKQTPKAE</sequence>
<keyword evidence="1" id="KW-0694">RNA-binding</keyword>
<feature type="region of interest" description="Disordered" evidence="2">
    <location>
        <begin position="58"/>
        <end position="82"/>
    </location>
</feature>
<evidence type="ECO:0000313" key="5">
    <source>
        <dbReference type="EMBL" id="NYZ70295.1"/>
    </source>
</evidence>
<dbReference type="GO" id="GO:0003723">
    <property type="term" value="F:RNA binding"/>
    <property type="evidence" value="ECO:0007669"/>
    <property type="project" value="UniProtKB-KW"/>
</dbReference>